<dbReference type="KEGG" id="vta:A3138"/>
<feature type="compositionally biased region" description="Basic residues" evidence="4">
    <location>
        <begin position="33"/>
        <end position="47"/>
    </location>
</feature>
<feature type="region of interest" description="Disordered" evidence="4">
    <location>
        <begin position="148"/>
        <end position="172"/>
    </location>
</feature>
<proteinExistence type="inferred from homology"/>
<dbReference type="HAMAP" id="MF_01058">
    <property type="entry name" value="GAP_YihI"/>
    <property type="match status" value="1"/>
</dbReference>
<dbReference type="OrthoDB" id="5677577at2"/>
<dbReference type="RefSeq" id="WP_102523488.1">
    <property type="nucleotide sequence ID" value="NZ_LT960611.1"/>
</dbReference>
<evidence type="ECO:0000256" key="4">
    <source>
        <dbReference type="SAM" id="MobiDB-lite"/>
    </source>
</evidence>
<comment type="function">
    <text evidence="3">A GTPase-activating protein (GAP) that modifies Der/EngA GTPase function. May play a role in ribosome biogenesis.</text>
</comment>
<feature type="region of interest" description="Disordered" evidence="4">
    <location>
        <begin position="1"/>
        <end position="94"/>
    </location>
</feature>
<dbReference type="EMBL" id="LT960611">
    <property type="protein sequence ID" value="SON51104.1"/>
    <property type="molecule type" value="Genomic_DNA"/>
</dbReference>
<comment type="similarity">
    <text evidence="3">Belongs to the YihI family.</text>
</comment>
<protein>
    <recommendedName>
        <fullName evidence="3">Der GTPase-activating protein YihI</fullName>
    </recommendedName>
</protein>
<dbReference type="AlphaFoldDB" id="A0A2N8ZGR2"/>
<organism evidence="5 6">
    <name type="scientific">Vibrio tapetis subsp. tapetis</name>
    <dbReference type="NCBI Taxonomy" id="1671868"/>
    <lineage>
        <taxon>Bacteria</taxon>
        <taxon>Pseudomonadati</taxon>
        <taxon>Pseudomonadota</taxon>
        <taxon>Gammaproteobacteria</taxon>
        <taxon>Vibrionales</taxon>
        <taxon>Vibrionaceae</taxon>
        <taxon>Vibrio</taxon>
    </lineage>
</organism>
<comment type="subunit">
    <text evidence="3">Interacts with Der.</text>
</comment>
<feature type="compositionally biased region" description="Basic and acidic residues" evidence="4">
    <location>
        <begin position="23"/>
        <end position="32"/>
    </location>
</feature>
<dbReference type="GO" id="GO:0042254">
    <property type="term" value="P:ribosome biogenesis"/>
    <property type="evidence" value="ECO:0007669"/>
    <property type="project" value="UniProtKB-KW"/>
</dbReference>
<dbReference type="GO" id="GO:0005096">
    <property type="term" value="F:GTPase activator activity"/>
    <property type="evidence" value="ECO:0007669"/>
    <property type="project" value="UniProtKB-KW"/>
</dbReference>
<dbReference type="InterPro" id="IPR007336">
    <property type="entry name" value="YihI"/>
</dbReference>
<name>A0A2N8ZGR2_9VIBR</name>
<sequence>MSRSKKSRKPGASGAPEVNVTRNRSESNVEGRLRKKVKNRKGLKSGSRHSDVEQGKQGNGGKARDPRLGSKKKIPLIIEPKQKQTKQQRKLSAEQELEMLEQDAQLMVLLDRLESGESLGGGLQKYVDEKLDRIEVLMKQLGLFEEEPEAEIEAPAPTAKKKSSSEEDLLSQFEDVDLNDFNEFKD</sequence>
<gene>
    <name evidence="3 5" type="primary">yihI</name>
    <name evidence="5" type="ORF">VTAP4600_A3138</name>
</gene>
<accession>A0A2N8ZGR2</accession>
<reference evidence="5 6" key="1">
    <citation type="submission" date="2017-10" db="EMBL/GenBank/DDBJ databases">
        <authorList>
            <person name="Banno H."/>
            <person name="Chua N.-H."/>
        </authorList>
    </citation>
    <scope>NUCLEOTIDE SEQUENCE [LARGE SCALE GENOMIC DNA]</scope>
    <source>
        <strain evidence="5">Vibrio tapetis CECT4600</strain>
    </source>
</reference>
<evidence type="ECO:0000256" key="1">
    <source>
        <dbReference type="ARBA" id="ARBA00022468"/>
    </source>
</evidence>
<dbReference type="Pfam" id="PF04220">
    <property type="entry name" value="YihI"/>
    <property type="match status" value="1"/>
</dbReference>
<evidence type="ECO:0000256" key="2">
    <source>
        <dbReference type="ARBA" id="ARBA00022517"/>
    </source>
</evidence>
<dbReference type="Proteomes" id="UP000235828">
    <property type="component" value="Chromosome A"/>
</dbReference>
<keyword evidence="1 3" id="KW-0343">GTPase activation</keyword>
<keyword evidence="6" id="KW-1185">Reference proteome</keyword>
<evidence type="ECO:0000313" key="6">
    <source>
        <dbReference type="Proteomes" id="UP000235828"/>
    </source>
</evidence>
<evidence type="ECO:0000313" key="5">
    <source>
        <dbReference type="EMBL" id="SON51104.1"/>
    </source>
</evidence>
<keyword evidence="2 3" id="KW-0690">Ribosome biogenesis</keyword>
<evidence type="ECO:0000256" key="3">
    <source>
        <dbReference type="HAMAP-Rule" id="MF_01058"/>
    </source>
</evidence>
<dbReference type="NCBIfam" id="NF003560">
    <property type="entry name" value="PRK05244.1-1"/>
    <property type="match status" value="1"/>
</dbReference>